<protein>
    <submittedName>
        <fullName evidence="2">tRNA (Adenosine(37)-N6)-threonylcarbamoyltransferase complex dimerization subunit type 1 TsaB</fullName>
    </submittedName>
</protein>
<dbReference type="PANTHER" id="PTHR11735:SF11">
    <property type="entry name" value="TRNA THREONYLCARBAMOYLADENOSINE BIOSYNTHESIS PROTEIN TSAB"/>
    <property type="match status" value="1"/>
</dbReference>
<organism evidence="2 3">
    <name type="scientific">candidate division Kazan bacterium RIFCSPLOWO2_01_FULL_48_13</name>
    <dbReference type="NCBI Taxonomy" id="1798539"/>
    <lineage>
        <taxon>Bacteria</taxon>
        <taxon>Bacteria division Kazan-3B-28</taxon>
    </lineage>
</organism>
<dbReference type="NCBIfam" id="TIGR03725">
    <property type="entry name" value="T6A_YeaZ"/>
    <property type="match status" value="1"/>
</dbReference>
<feature type="domain" description="Gcp-like" evidence="1">
    <location>
        <begin position="33"/>
        <end position="104"/>
    </location>
</feature>
<dbReference type="AlphaFoldDB" id="A0A1F4PMY0"/>
<dbReference type="InterPro" id="IPR043129">
    <property type="entry name" value="ATPase_NBD"/>
</dbReference>
<dbReference type="GO" id="GO:0002949">
    <property type="term" value="P:tRNA threonylcarbamoyladenosine modification"/>
    <property type="evidence" value="ECO:0007669"/>
    <property type="project" value="InterPro"/>
</dbReference>
<dbReference type="GO" id="GO:0016740">
    <property type="term" value="F:transferase activity"/>
    <property type="evidence" value="ECO:0007669"/>
    <property type="project" value="UniProtKB-KW"/>
</dbReference>
<name>A0A1F4PMY0_UNCK3</name>
<keyword evidence="2" id="KW-0808">Transferase</keyword>
<dbReference type="Gene3D" id="3.30.420.40">
    <property type="match status" value="1"/>
</dbReference>
<dbReference type="EMBL" id="METE01000011">
    <property type="protein sequence ID" value="OGB85041.1"/>
    <property type="molecule type" value="Genomic_DNA"/>
</dbReference>
<dbReference type="Proteomes" id="UP000179010">
    <property type="component" value="Unassembled WGS sequence"/>
</dbReference>
<evidence type="ECO:0000313" key="3">
    <source>
        <dbReference type="Proteomes" id="UP000179010"/>
    </source>
</evidence>
<dbReference type="SUPFAM" id="SSF53067">
    <property type="entry name" value="Actin-like ATPase domain"/>
    <property type="match status" value="1"/>
</dbReference>
<comment type="caution">
    <text evidence="2">The sequence shown here is derived from an EMBL/GenBank/DDBJ whole genome shotgun (WGS) entry which is preliminary data.</text>
</comment>
<evidence type="ECO:0000259" key="1">
    <source>
        <dbReference type="Pfam" id="PF00814"/>
    </source>
</evidence>
<dbReference type="PANTHER" id="PTHR11735">
    <property type="entry name" value="TRNA N6-ADENOSINE THREONYLCARBAMOYLTRANSFERASE"/>
    <property type="match status" value="1"/>
</dbReference>
<reference evidence="2 3" key="1">
    <citation type="journal article" date="2016" name="Nat. Commun.">
        <title>Thousands of microbial genomes shed light on interconnected biogeochemical processes in an aquifer system.</title>
        <authorList>
            <person name="Anantharaman K."/>
            <person name="Brown C.T."/>
            <person name="Hug L.A."/>
            <person name="Sharon I."/>
            <person name="Castelle C.J."/>
            <person name="Probst A.J."/>
            <person name="Thomas B.C."/>
            <person name="Singh A."/>
            <person name="Wilkins M.J."/>
            <person name="Karaoz U."/>
            <person name="Brodie E.L."/>
            <person name="Williams K.H."/>
            <person name="Hubbard S.S."/>
            <person name="Banfield J.F."/>
        </authorList>
    </citation>
    <scope>NUCLEOTIDE SEQUENCE [LARGE SCALE GENOMIC DNA]</scope>
</reference>
<gene>
    <name evidence="2" type="ORF">A2994_00290</name>
</gene>
<dbReference type="STRING" id="1798539.A2994_00290"/>
<evidence type="ECO:0000313" key="2">
    <source>
        <dbReference type="EMBL" id="OGB85041.1"/>
    </source>
</evidence>
<dbReference type="InterPro" id="IPR000905">
    <property type="entry name" value="Gcp-like_dom"/>
</dbReference>
<accession>A0A1F4PMY0</accession>
<dbReference type="GO" id="GO:0005829">
    <property type="term" value="C:cytosol"/>
    <property type="evidence" value="ECO:0007669"/>
    <property type="project" value="TreeGrafter"/>
</dbReference>
<dbReference type="Pfam" id="PF00814">
    <property type="entry name" value="TsaD"/>
    <property type="match status" value="1"/>
</dbReference>
<dbReference type="InterPro" id="IPR022496">
    <property type="entry name" value="T6A_TsaB"/>
</dbReference>
<sequence length="142" mass="15771">MAEQKYILAIDTIEANTGIGLIRESKTKIVTWVSERNQSKELLPRIDRLLRAAKVKPERLKWVAVNLGPGSFTGLRIGLSIANAFGYALKIPVVGKSNLTGTVKERVKQLLTLKSKTTKFKPALPAYGRPPRITKPKPKTYC</sequence>
<proteinExistence type="predicted"/>